<proteinExistence type="predicted"/>
<reference evidence="1 2" key="1">
    <citation type="submission" date="2013-11" db="EMBL/GenBank/DDBJ databases">
        <title>Genome sequencing of Stegodyphus mimosarum.</title>
        <authorList>
            <person name="Bechsgaard J."/>
        </authorList>
    </citation>
    <scope>NUCLEOTIDE SEQUENCE [LARGE SCALE GENOMIC DNA]</scope>
</reference>
<keyword evidence="2" id="KW-1185">Reference proteome</keyword>
<gene>
    <name evidence="1" type="ORF">X975_09740</name>
</gene>
<feature type="non-terminal residue" evidence="1">
    <location>
        <position position="38"/>
    </location>
</feature>
<protein>
    <submittedName>
        <fullName evidence="1">Uncharacterized protein</fullName>
    </submittedName>
</protein>
<sequence length="38" mass="4544">MGFQMQVPVYLSQITQSQKNLIEWLFQGLWTVMWLVLS</sequence>
<evidence type="ECO:0000313" key="1">
    <source>
        <dbReference type="EMBL" id="KFM81751.1"/>
    </source>
</evidence>
<name>A0A087UWL2_STEMI</name>
<dbReference type="EMBL" id="KK122012">
    <property type="protein sequence ID" value="KFM81751.1"/>
    <property type="molecule type" value="Genomic_DNA"/>
</dbReference>
<evidence type="ECO:0000313" key="2">
    <source>
        <dbReference type="Proteomes" id="UP000054359"/>
    </source>
</evidence>
<dbReference type="AlphaFoldDB" id="A0A087UWL2"/>
<accession>A0A087UWL2</accession>
<dbReference type="Proteomes" id="UP000054359">
    <property type="component" value="Unassembled WGS sequence"/>
</dbReference>
<organism evidence="1 2">
    <name type="scientific">Stegodyphus mimosarum</name>
    <name type="common">African social velvet spider</name>
    <dbReference type="NCBI Taxonomy" id="407821"/>
    <lineage>
        <taxon>Eukaryota</taxon>
        <taxon>Metazoa</taxon>
        <taxon>Ecdysozoa</taxon>
        <taxon>Arthropoda</taxon>
        <taxon>Chelicerata</taxon>
        <taxon>Arachnida</taxon>
        <taxon>Araneae</taxon>
        <taxon>Araneomorphae</taxon>
        <taxon>Entelegynae</taxon>
        <taxon>Eresoidea</taxon>
        <taxon>Eresidae</taxon>
        <taxon>Stegodyphus</taxon>
    </lineage>
</organism>